<reference evidence="2 4" key="1">
    <citation type="journal article" date="2016" name="Genome Announc.">
        <title>Complete Genome Sequence of the Amino Acid-Fermenting Clostridium propionicum X2 (DSM 1682).</title>
        <authorList>
            <person name="Poehlein A."/>
            <person name="Schlien K."/>
            <person name="Chowdhury N.P."/>
            <person name="Gottschalk G."/>
            <person name="Buckel W."/>
            <person name="Daniel R."/>
        </authorList>
    </citation>
    <scope>NUCLEOTIDE SEQUENCE [LARGE SCALE GENOMIC DNA]</scope>
    <source>
        <strain evidence="2 4">X2</strain>
    </source>
</reference>
<sequence length="96" mass="10975">MWDIEFCLAVGKVISLVVCMVFIEGVVASRPNGKWTGAILPVFMLLLSFWVFFMWKNAIYFILVLAPSLLCCFIYYICRRSIKNGTALSLNEEEPN</sequence>
<reference evidence="5" key="4">
    <citation type="submission" date="2016-11" db="EMBL/GenBank/DDBJ databases">
        <authorList>
            <person name="Jaros S."/>
            <person name="Januszkiewicz K."/>
            <person name="Wedrychowicz H."/>
        </authorList>
    </citation>
    <scope>NUCLEOTIDE SEQUENCE [LARGE SCALE GENOMIC DNA]</scope>
    <source>
        <strain evidence="5">DSM 1682</strain>
    </source>
</reference>
<dbReference type="EMBL" id="FQUA01000001">
    <property type="protein sequence ID" value="SHE31493.1"/>
    <property type="molecule type" value="Genomic_DNA"/>
</dbReference>
<feature type="transmembrane region" description="Helical" evidence="1">
    <location>
        <begin position="35"/>
        <end position="53"/>
    </location>
</feature>
<feature type="transmembrane region" description="Helical" evidence="1">
    <location>
        <begin position="59"/>
        <end position="78"/>
    </location>
</feature>
<keyword evidence="1" id="KW-0472">Membrane</keyword>
<dbReference type="EMBL" id="CP014223">
    <property type="protein sequence ID" value="AMJ39635.1"/>
    <property type="molecule type" value="Genomic_DNA"/>
</dbReference>
<dbReference type="AlphaFoldDB" id="A0A0X8V912"/>
<dbReference type="RefSeq" id="WP_066046484.1">
    <property type="nucleotide sequence ID" value="NZ_CP014223.1"/>
</dbReference>
<dbReference type="Proteomes" id="UP000184204">
    <property type="component" value="Unassembled WGS sequence"/>
</dbReference>
<dbReference type="OrthoDB" id="2062348at2"/>
<protein>
    <submittedName>
        <fullName evidence="3">Uncharacterized protein</fullName>
    </submittedName>
</protein>
<gene>
    <name evidence="2" type="ORF">CPRO_00070</name>
    <name evidence="3" type="ORF">SAMN02745151_00353</name>
</gene>
<name>A0A0X8V912_ANAPI</name>
<accession>A0A0X8V912</accession>
<proteinExistence type="predicted"/>
<dbReference type="Proteomes" id="UP000068026">
    <property type="component" value="Chromosome"/>
</dbReference>
<reference evidence="3" key="3">
    <citation type="submission" date="2016-11" db="EMBL/GenBank/DDBJ databases">
        <authorList>
            <person name="Varghese N."/>
            <person name="Submissions S."/>
        </authorList>
    </citation>
    <scope>NUCLEOTIDE SEQUENCE</scope>
    <source>
        <strain evidence="3">DSM 1682</strain>
    </source>
</reference>
<evidence type="ECO:0000313" key="3">
    <source>
        <dbReference type="EMBL" id="SHE31493.1"/>
    </source>
</evidence>
<evidence type="ECO:0000313" key="5">
    <source>
        <dbReference type="Proteomes" id="UP000184204"/>
    </source>
</evidence>
<organism evidence="3 5">
    <name type="scientific">Anaerotignum propionicum DSM 1682</name>
    <dbReference type="NCBI Taxonomy" id="991789"/>
    <lineage>
        <taxon>Bacteria</taxon>
        <taxon>Bacillati</taxon>
        <taxon>Bacillota</taxon>
        <taxon>Clostridia</taxon>
        <taxon>Lachnospirales</taxon>
        <taxon>Anaerotignaceae</taxon>
        <taxon>Anaerotignum</taxon>
    </lineage>
</organism>
<evidence type="ECO:0000313" key="2">
    <source>
        <dbReference type="EMBL" id="AMJ39635.1"/>
    </source>
</evidence>
<evidence type="ECO:0000313" key="4">
    <source>
        <dbReference type="Proteomes" id="UP000068026"/>
    </source>
</evidence>
<keyword evidence="1" id="KW-1133">Transmembrane helix</keyword>
<evidence type="ECO:0000256" key="1">
    <source>
        <dbReference type="SAM" id="Phobius"/>
    </source>
</evidence>
<dbReference type="KEGG" id="cpro:CPRO_00070"/>
<reference evidence="4" key="2">
    <citation type="submission" date="2016-01" db="EMBL/GenBank/DDBJ databases">
        <authorList>
            <person name="Poehlein A."/>
            <person name="Schlien K."/>
            <person name="Gottschalk G."/>
            <person name="Buckel W."/>
            <person name="Daniel R."/>
        </authorList>
    </citation>
    <scope>NUCLEOTIDE SEQUENCE [LARGE SCALE GENOMIC DNA]</scope>
    <source>
        <strain evidence="4">X2</strain>
    </source>
</reference>
<keyword evidence="4" id="KW-1185">Reference proteome</keyword>
<feature type="transmembrane region" description="Helical" evidence="1">
    <location>
        <begin position="6"/>
        <end position="23"/>
    </location>
</feature>
<keyword evidence="1" id="KW-0812">Transmembrane</keyword>